<dbReference type="AlphaFoldDB" id="A0A9D3SXB3"/>
<dbReference type="PANTHER" id="PTHR43104:SF2">
    <property type="entry name" value="L-2-HYDROXYGLUTARATE DEHYDROGENASE, MITOCHONDRIAL"/>
    <property type="match status" value="1"/>
</dbReference>
<evidence type="ECO:0000313" key="10">
    <source>
        <dbReference type="EMBL" id="KAG7334548.1"/>
    </source>
</evidence>
<dbReference type="NCBIfam" id="NF008726">
    <property type="entry name" value="PRK11728.1"/>
    <property type="match status" value="1"/>
</dbReference>
<evidence type="ECO:0000259" key="9">
    <source>
        <dbReference type="Pfam" id="PF01266"/>
    </source>
</evidence>
<dbReference type="Gene3D" id="3.30.9.10">
    <property type="entry name" value="D-Amino Acid Oxidase, subunit A, domain 2"/>
    <property type="match status" value="1"/>
</dbReference>
<sequence length="450" mass="49664">MNRALSNALFSAASLSRSPKVALRRVTVRHQHGDVCDVAVVGGGIVGLATARELILRHPNLTFTLLEKERELARHQSGRNSGVIHSGVYYTPGSLKARLCVKGAALAYDYFDKKNIPYKKCGKLIVAVDREEVLRLKALYERGQKNNVKDLTLINAKEIREREPYCRGIMALDSPHTGIVDWREVCLSYAADFQQAGGSIRTMFTVSDITPAAQSTPESSEGLKYPVIIRSSKGEEVHCRFVLTCGGLYSDRLSEISGCSAEPRIVPFRGDYLVLKPEKNYLIKGNIYPVPDPRFPFLGVHFTPRMDGSVWLGPNAVLAFKREGYTLTDFNTHDLTDALAFRGLQKLVMKNVWFGVGEMYRGMFISAQVKLLQRYIPELQSSDVVRGPSGVRAQALDREGNLVDDFVFDGGVGELGSRVLHVRNAPSPAATSSLAIGMAIADELEARFAL</sequence>
<comment type="similarity">
    <text evidence="6">Belongs to the L2HGDH family.</text>
</comment>
<keyword evidence="4" id="KW-0560">Oxidoreductase</keyword>
<dbReference type="PANTHER" id="PTHR43104">
    <property type="entry name" value="L-2-HYDROXYGLUTARATE DEHYDROGENASE, MITOCHONDRIAL"/>
    <property type="match status" value="1"/>
</dbReference>
<protein>
    <recommendedName>
        <fullName evidence="8">L-2-hydroxyglutarate dehydrogenase, mitochondrial</fullName>
        <ecNumber evidence="7">1.1.99.2</ecNumber>
    </recommendedName>
</protein>
<dbReference type="Gene3D" id="3.50.50.60">
    <property type="entry name" value="FAD/NAD(P)-binding domain"/>
    <property type="match status" value="1"/>
</dbReference>
<dbReference type="EC" id="1.1.99.2" evidence="7"/>
<evidence type="ECO:0000256" key="2">
    <source>
        <dbReference type="ARBA" id="ARBA00022630"/>
    </source>
</evidence>
<dbReference type="InterPro" id="IPR036188">
    <property type="entry name" value="FAD/NAD-bd_sf"/>
</dbReference>
<reference evidence="10 11" key="1">
    <citation type="submission" date="2021-06" db="EMBL/GenBank/DDBJ databases">
        <title>Chromosome-level genome assembly of the red-tail catfish (Hemibagrus wyckioides).</title>
        <authorList>
            <person name="Shao F."/>
        </authorList>
    </citation>
    <scope>NUCLEOTIDE SEQUENCE [LARGE SCALE GENOMIC DNA]</scope>
    <source>
        <strain evidence="10">EC202008001</strain>
        <tissue evidence="10">Blood</tissue>
    </source>
</reference>
<keyword evidence="11" id="KW-1185">Reference proteome</keyword>
<evidence type="ECO:0000256" key="6">
    <source>
        <dbReference type="ARBA" id="ARBA00037941"/>
    </source>
</evidence>
<evidence type="ECO:0000256" key="5">
    <source>
        <dbReference type="ARBA" id="ARBA00036066"/>
    </source>
</evidence>
<name>A0A9D3SXB3_9TELE</name>
<evidence type="ECO:0000313" key="11">
    <source>
        <dbReference type="Proteomes" id="UP000824219"/>
    </source>
</evidence>
<organism evidence="10 11">
    <name type="scientific">Hemibagrus wyckioides</name>
    <dbReference type="NCBI Taxonomy" id="337641"/>
    <lineage>
        <taxon>Eukaryota</taxon>
        <taxon>Metazoa</taxon>
        <taxon>Chordata</taxon>
        <taxon>Craniata</taxon>
        <taxon>Vertebrata</taxon>
        <taxon>Euteleostomi</taxon>
        <taxon>Actinopterygii</taxon>
        <taxon>Neopterygii</taxon>
        <taxon>Teleostei</taxon>
        <taxon>Ostariophysi</taxon>
        <taxon>Siluriformes</taxon>
        <taxon>Bagridae</taxon>
        <taxon>Hemibagrus</taxon>
    </lineage>
</organism>
<evidence type="ECO:0000256" key="4">
    <source>
        <dbReference type="ARBA" id="ARBA00023002"/>
    </source>
</evidence>
<evidence type="ECO:0000256" key="1">
    <source>
        <dbReference type="ARBA" id="ARBA00001974"/>
    </source>
</evidence>
<evidence type="ECO:0000256" key="8">
    <source>
        <dbReference type="ARBA" id="ARBA00041137"/>
    </source>
</evidence>
<proteinExistence type="inferred from homology"/>
<gene>
    <name evidence="10" type="ORF">KOW79_002955</name>
</gene>
<feature type="domain" description="FAD dependent oxidoreductase" evidence="9">
    <location>
        <begin position="37"/>
        <end position="442"/>
    </location>
</feature>
<dbReference type="EMBL" id="JAHKSW010000003">
    <property type="protein sequence ID" value="KAG7334548.1"/>
    <property type="molecule type" value="Genomic_DNA"/>
</dbReference>
<dbReference type="Proteomes" id="UP000824219">
    <property type="component" value="Linkage Group LG03"/>
</dbReference>
<dbReference type="InterPro" id="IPR006076">
    <property type="entry name" value="FAD-dep_OxRdtase"/>
</dbReference>
<keyword evidence="3" id="KW-0274">FAD</keyword>
<accession>A0A9D3SXB3</accession>
<comment type="catalytic activity">
    <reaction evidence="5">
        <text>(S)-2-hydroxyglutarate + A = 2-oxoglutarate + AH2</text>
        <dbReference type="Rhea" id="RHEA:21252"/>
        <dbReference type="ChEBI" id="CHEBI:13193"/>
        <dbReference type="ChEBI" id="CHEBI:16782"/>
        <dbReference type="ChEBI" id="CHEBI:16810"/>
        <dbReference type="ChEBI" id="CHEBI:17499"/>
        <dbReference type="EC" id="1.1.99.2"/>
    </reaction>
</comment>
<dbReference type="GO" id="GO:0047545">
    <property type="term" value="F:(S)-2-hydroxyglutarate dehydrogenase activity"/>
    <property type="evidence" value="ECO:0007669"/>
    <property type="project" value="UniProtKB-EC"/>
</dbReference>
<dbReference type="Pfam" id="PF01266">
    <property type="entry name" value="DAO"/>
    <property type="match status" value="1"/>
</dbReference>
<comment type="caution">
    <text evidence="10">The sequence shown here is derived from an EMBL/GenBank/DDBJ whole genome shotgun (WGS) entry which is preliminary data.</text>
</comment>
<evidence type="ECO:0000256" key="3">
    <source>
        <dbReference type="ARBA" id="ARBA00022827"/>
    </source>
</evidence>
<comment type="cofactor">
    <cofactor evidence="1">
        <name>FAD</name>
        <dbReference type="ChEBI" id="CHEBI:57692"/>
    </cofactor>
</comment>
<dbReference type="SUPFAM" id="SSF51905">
    <property type="entry name" value="FAD/NAD(P)-binding domain"/>
    <property type="match status" value="1"/>
</dbReference>
<dbReference type="OrthoDB" id="498204at2759"/>
<keyword evidence="2" id="KW-0285">Flavoprotein</keyword>
<evidence type="ECO:0000256" key="7">
    <source>
        <dbReference type="ARBA" id="ARBA00038878"/>
    </source>
</evidence>